<dbReference type="Pfam" id="PF20456">
    <property type="entry name" value="DUF6709"/>
    <property type="match status" value="1"/>
</dbReference>
<dbReference type="RefSeq" id="WP_308731186.1">
    <property type="nucleotide sequence ID" value="NZ_JAJEQN010000006.1"/>
</dbReference>
<evidence type="ECO:0000256" key="1">
    <source>
        <dbReference type="SAM" id="Phobius"/>
    </source>
</evidence>
<accession>A0AAE3JBC4</accession>
<keyword evidence="3" id="KW-1185">Reference proteome</keyword>
<feature type="transmembrane region" description="Helical" evidence="1">
    <location>
        <begin position="14"/>
        <end position="31"/>
    </location>
</feature>
<evidence type="ECO:0000313" key="2">
    <source>
        <dbReference type="EMBL" id="MCC2220676.1"/>
    </source>
</evidence>
<name>A0AAE3JBC4_9FIRM</name>
<feature type="transmembrane region" description="Helical" evidence="1">
    <location>
        <begin position="164"/>
        <end position="189"/>
    </location>
</feature>
<organism evidence="2 3">
    <name type="scientific">Anthropogastromicrobium aceti</name>
    <dbReference type="NCBI Taxonomy" id="2981768"/>
    <lineage>
        <taxon>Bacteria</taxon>
        <taxon>Bacillati</taxon>
        <taxon>Bacillota</taxon>
        <taxon>Clostridia</taxon>
        <taxon>Lachnospirales</taxon>
        <taxon>Lachnospiraceae</taxon>
        <taxon>Anthropogastromicrobium</taxon>
    </lineage>
</organism>
<gene>
    <name evidence="2" type="ORF">LKD48_03320</name>
</gene>
<protein>
    <submittedName>
        <fullName evidence="2">Uncharacterized protein</fullName>
    </submittedName>
</protein>
<dbReference type="EMBL" id="JAJEQN010000006">
    <property type="protein sequence ID" value="MCC2220676.1"/>
    <property type="molecule type" value="Genomic_DNA"/>
</dbReference>
<dbReference type="AlphaFoldDB" id="A0AAE3JBC4"/>
<dbReference type="Proteomes" id="UP001198200">
    <property type="component" value="Unassembled WGS sequence"/>
</dbReference>
<reference evidence="2 3" key="1">
    <citation type="submission" date="2021-10" db="EMBL/GenBank/DDBJ databases">
        <title>Anaerobic single-cell dispensing facilitates the cultivation of human gut bacteria.</title>
        <authorList>
            <person name="Afrizal A."/>
        </authorList>
    </citation>
    <scope>NUCLEOTIDE SEQUENCE [LARGE SCALE GENOMIC DNA]</scope>
    <source>
        <strain evidence="2 3">CLA-AA-H224</strain>
    </source>
</reference>
<evidence type="ECO:0000313" key="3">
    <source>
        <dbReference type="Proteomes" id="UP001198200"/>
    </source>
</evidence>
<keyword evidence="1" id="KW-0472">Membrane</keyword>
<sequence length="331" mass="38582">MILSYIRKNQCKRLFYPLMLLGVVIFLVWRSPVTEYVTKRTISNAMLINDSMAKKVLYAKIKTGTLYYSGEDCLAGGELVGHYYYELIGGSCHFYLIRAVAGYPASKTLEGQTIIGRVDAFEPEILDPLTQKLAEDISWDAKSLKSVCQKYFVNQTAYLNRREIVLMVVLLLVFVLMIVVFIRTFLYIINPRLTKTYRNLEHYGNPEKILSDVEKQIRRRILLQTKTLILTPRYLVELSDDICAIIPLPEVLWIYDHAAMRRTIKGRQLSYTIHVVTMKGEEYTLTGKSHREVSAIYHELNTRYPNFFFGYSKEHQEMVQYVLHEMKNEKT</sequence>
<comment type="caution">
    <text evidence="2">The sequence shown here is derived from an EMBL/GenBank/DDBJ whole genome shotgun (WGS) entry which is preliminary data.</text>
</comment>
<keyword evidence="1" id="KW-1133">Transmembrane helix</keyword>
<proteinExistence type="predicted"/>
<keyword evidence="1" id="KW-0812">Transmembrane</keyword>
<dbReference type="InterPro" id="IPR046555">
    <property type="entry name" value="DUF6709"/>
</dbReference>